<organism evidence="9 10">
    <name type="scientific">Scytalidium lignicola</name>
    <name type="common">Hyphomycete</name>
    <dbReference type="NCBI Taxonomy" id="5539"/>
    <lineage>
        <taxon>Eukaryota</taxon>
        <taxon>Fungi</taxon>
        <taxon>Dikarya</taxon>
        <taxon>Ascomycota</taxon>
        <taxon>Pezizomycotina</taxon>
        <taxon>Leotiomycetes</taxon>
        <taxon>Leotiomycetes incertae sedis</taxon>
        <taxon>Scytalidium</taxon>
    </lineage>
</organism>
<evidence type="ECO:0000256" key="7">
    <source>
        <dbReference type="SAM" id="Phobius"/>
    </source>
</evidence>
<evidence type="ECO:0000256" key="5">
    <source>
        <dbReference type="ARBA" id="ARBA00023136"/>
    </source>
</evidence>
<name>A0A3E2H1X2_SCYLI</name>
<evidence type="ECO:0000256" key="1">
    <source>
        <dbReference type="ARBA" id="ARBA00004141"/>
    </source>
</evidence>
<evidence type="ECO:0000256" key="4">
    <source>
        <dbReference type="ARBA" id="ARBA00022989"/>
    </source>
</evidence>
<protein>
    <recommendedName>
        <fullName evidence="8">Major facilitator superfamily (MFS) profile domain-containing protein</fullName>
    </recommendedName>
</protein>
<dbReference type="OMA" id="WHSINCA"/>
<feature type="transmembrane region" description="Helical" evidence="7">
    <location>
        <begin position="177"/>
        <end position="198"/>
    </location>
</feature>
<evidence type="ECO:0000256" key="3">
    <source>
        <dbReference type="ARBA" id="ARBA00022692"/>
    </source>
</evidence>
<feature type="transmembrane region" description="Helical" evidence="7">
    <location>
        <begin position="334"/>
        <end position="356"/>
    </location>
</feature>
<feature type="non-terminal residue" evidence="9">
    <location>
        <position position="1"/>
    </location>
</feature>
<feature type="transmembrane region" description="Helical" evidence="7">
    <location>
        <begin position="111"/>
        <end position="134"/>
    </location>
</feature>
<feature type="non-terminal residue" evidence="9">
    <location>
        <position position="455"/>
    </location>
</feature>
<feature type="transmembrane region" description="Helical" evidence="7">
    <location>
        <begin position="368"/>
        <end position="389"/>
    </location>
</feature>
<accession>A0A3E2H1X2</accession>
<sequence>MEPPPNIQDEKAENAHLEVSSDDENALTPAQIEFKRKEAKVVRKLDLFITPVILLLQLISYLDRGNIGFAATQGMSKDINLKGNQLNIAVSLFYLFYILTEFPTAMWVKRLNFHIAIPLFTAGWGLICLCTGFIQNFAGLVVCRLLLGIFEGCLFPSMTLFLVNWYKREEVATRIAFLYVGSALSGAFGGLIAFGILFMDGTAGYAGWRWLYIIEGLVTIVFSVGCYFAIPRSYSTAYFFDAEDKETMRLRLEQMAAYSGFGTFLPVILKNGFNYSTMQAQYLVIPVNVVGAICYGIGAILADRYKARFISLIVTAPLGIIGYAILLSKQSVGVWYFATYLISASCYLITGTNIGWHSINCAPDGKRAASLGVHLGLANVGGIIAGQIYQSTSAPRYLMGHGWSLASIGVAWIGWWVLFFIYRRREALKDRMIAEGKTVSPEEWTDKAPEFRYQF</sequence>
<reference evidence="9 10" key="1">
    <citation type="submission" date="2018-05" db="EMBL/GenBank/DDBJ databases">
        <title>Draft genome sequence of Scytalidium lignicola DSM 105466, a ubiquitous saprotrophic fungus.</title>
        <authorList>
            <person name="Buettner E."/>
            <person name="Gebauer A.M."/>
            <person name="Hofrichter M."/>
            <person name="Liers C."/>
            <person name="Kellner H."/>
        </authorList>
    </citation>
    <scope>NUCLEOTIDE SEQUENCE [LARGE SCALE GENOMIC DNA]</scope>
    <source>
        <strain evidence="9 10">DSM 105466</strain>
    </source>
</reference>
<dbReference type="AlphaFoldDB" id="A0A3E2H1X2"/>
<feature type="transmembrane region" description="Helical" evidence="7">
    <location>
        <begin position="401"/>
        <end position="422"/>
    </location>
</feature>
<dbReference type="Proteomes" id="UP000258309">
    <property type="component" value="Unassembled WGS sequence"/>
</dbReference>
<dbReference type="Gene3D" id="1.20.1250.20">
    <property type="entry name" value="MFS general substrate transporter like domains"/>
    <property type="match status" value="2"/>
</dbReference>
<feature type="transmembrane region" description="Helical" evidence="7">
    <location>
        <begin position="82"/>
        <end position="99"/>
    </location>
</feature>
<feature type="transmembrane region" description="Helical" evidence="7">
    <location>
        <begin position="281"/>
        <end position="302"/>
    </location>
</feature>
<feature type="transmembrane region" description="Helical" evidence="7">
    <location>
        <begin position="210"/>
        <end position="230"/>
    </location>
</feature>
<dbReference type="OrthoDB" id="2962993at2759"/>
<feature type="domain" description="Major facilitator superfamily (MFS) profile" evidence="8">
    <location>
        <begin position="49"/>
        <end position="455"/>
    </location>
</feature>
<dbReference type="PANTHER" id="PTHR43791">
    <property type="entry name" value="PERMEASE-RELATED"/>
    <property type="match status" value="1"/>
</dbReference>
<evidence type="ECO:0000256" key="6">
    <source>
        <dbReference type="SAM" id="MobiDB-lite"/>
    </source>
</evidence>
<keyword evidence="2" id="KW-0813">Transport</keyword>
<evidence type="ECO:0000259" key="8">
    <source>
        <dbReference type="PROSITE" id="PS50850"/>
    </source>
</evidence>
<keyword evidence="10" id="KW-1185">Reference proteome</keyword>
<feature type="transmembrane region" description="Helical" evidence="7">
    <location>
        <begin position="146"/>
        <end position="165"/>
    </location>
</feature>
<proteinExistence type="predicted"/>
<dbReference type="InterPro" id="IPR020846">
    <property type="entry name" value="MFS_dom"/>
</dbReference>
<dbReference type="EMBL" id="NCSJ02000209">
    <property type="protein sequence ID" value="RFU27390.1"/>
    <property type="molecule type" value="Genomic_DNA"/>
</dbReference>
<gene>
    <name evidence="9" type="ORF">B7463_g8960</name>
</gene>
<dbReference type="FunFam" id="1.20.1250.20:FF:000057">
    <property type="entry name" value="MFS general substrate transporter"/>
    <property type="match status" value="1"/>
</dbReference>
<keyword evidence="4 7" id="KW-1133">Transmembrane helix</keyword>
<dbReference type="GO" id="GO:0022857">
    <property type="term" value="F:transmembrane transporter activity"/>
    <property type="evidence" value="ECO:0007669"/>
    <property type="project" value="InterPro"/>
</dbReference>
<evidence type="ECO:0000313" key="9">
    <source>
        <dbReference type="EMBL" id="RFU27390.1"/>
    </source>
</evidence>
<evidence type="ECO:0000256" key="2">
    <source>
        <dbReference type="ARBA" id="ARBA00022448"/>
    </source>
</evidence>
<dbReference type="GO" id="GO:0016020">
    <property type="term" value="C:membrane"/>
    <property type="evidence" value="ECO:0007669"/>
    <property type="project" value="UniProtKB-SubCell"/>
</dbReference>
<comment type="subcellular location">
    <subcellularLocation>
        <location evidence="1">Membrane</location>
        <topology evidence="1">Multi-pass membrane protein</topology>
    </subcellularLocation>
</comment>
<dbReference type="PROSITE" id="PS50850">
    <property type="entry name" value="MFS"/>
    <property type="match status" value="1"/>
</dbReference>
<comment type="caution">
    <text evidence="9">The sequence shown here is derived from an EMBL/GenBank/DDBJ whole genome shotgun (WGS) entry which is preliminary data.</text>
</comment>
<feature type="region of interest" description="Disordered" evidence="6">
    <location>
        <begin position="1"/>
        <end position="24"/>
    </location>
</feature>
<feature type="transmembrane region" description="Helical" evidence="7">
    <location>
        <begin position="250"/>
        <end position="269"/>
    </location>
</feature>
<dbReference type="Pfam" id="PF07690">
    <property type="entry name" value="MFS_1"/>
    <property type="match status" value="1"/>
</dbReference>
<keyword evidence="3 7" id="KW-0812">Transmembrane</keyword>
<dbReference type="InterPro" id="IPR036259">
    <property type="entry name" value="MFS_trans_sf"/>
</dbReference>
<feature type="transmembrane region" description="Helical" evidence="7">
    <location>
        <begin position="45"/>
        <end position="62"/>
    </location>
</feature>
<dbReference type="InterPro" id="IPR011701">
    <property type="entry name" value="MFS"/>
</dbReference>
<dbReference type="SUPFAM" id="SSF103473">
    <property type="entry name" value="MFS general substrate transporter"/>
    <property type="match status" value="1"/>
</dbReference>
<feature type="transmembrane region" description="Helical" evidence="7">
    <location>
        <begin position="309"/>
        <end position="328"/>
    </location>
</feature>
<dbReference type="PANTHER" id="PTHR43791:SF24">
    <property type="entry name" value="NICOTINIC ACID PLASMA MEMBRANE TRANSPORTER"/>
    <property type="match status" value="1"/>
</dbReference>
<evidence type="ECO:0000313" key="10">
    <source>
        <dbReference type="Proteomes" id="UP000258309"/>
    </source>
</evidence>
<keyword evidence="5 7" id="KW-0472">Membrane</keyword>